<dbReference type="Proteomes" id="UP000661112">
    <property type="component" value="Unassembled WGS sequence"/>
</dbReference>
<evidence type="ECO:0000313" key="2">
    <source>
        <dbReference type="Proteomes" id="UP000661112"/>
    </source>
</evidence>
<name>A0ABR8DFN2_9NOST</name>
<evidence type="ECO:0000313" key="1">
    <source>
        <dbReference type="EMBL" id="MBD2505012.1"/>
    </source>
</evidence>
<dbReference type="RefSeq" id="WP_190479399.1">
    <property type="nucleotide sequence ID" value="NZ_JACJSG010000066.1"/>
</dbReference>
<keyword evidence="2" id="KW-1185">Reference proteome</keyword>
<sequence length="64" mass="7369">MRIANCELVQAIAQGLEVFALSRLPMLDLGTVFLLDSECWIAYFTPLYKNLLKKILSFQQFTKN</sequence>
<accession>A0ABR8DFN2</accession>
<dbReference type="EMBL" id="JACJSG010000066">
    <property type="protein sequence ID" value="MBD2505012.1"/>
    <property type="molecule type" value="Genomic_DNA"/>
</dbReference>
<protein>
    <submittedName>
        <fullName evidence="1">Uncharacterized protein</fullName>
    </submittedName>
</protein>
<reference evidence="1 2" key="1">
    <citation type="journal article" date="2020" name="ISME J.">
        <title>Comparative genomics reveals insights into cyanobacterial evolution and habitat adaptation.</title>
        <authorList>
            <person name="Chen M.Y."/>
            <person name="Teng W.K."/>
            <person name="Zhao L."/>
            <person name="Hu C.X."/>
            <person name="Zhou Y.K."/>
            <person name="Han B.P."/>
            <person name="Song L.R."/>
            <person name="Shu W.S."/>
        </authorList>
    </citation>
    <scope>NUCLEOTIDE SEQUENCE [LARGE SCALE GENOMIC DNA]</scope>
    <source>
        <strain evidence="1 2">FACHB-119</strain>
    </source>
</reference>
<organism evidence="1 2">
    <name type="scientific">Anabaena azotica FACHB-119</name>
    <dbReference type="NCBI Taxonomy" id="947527"/>
    <lineage>
        <taxon>Bacteria</taxon>
        <taxon>Bacillati</taxon>
        <taxon>Cyanobacteriota</taxon>
        <taxon>Cyanophyceae</taxon>
        <taxon>Nostocales</taxon>
        <taxon>Nostocaceae</taxon>
        <taxon>Anabaena</taxon>
        <taxon>Anabaena azotica</taxon>
    </lineage>
</organism>
<comment type="caution">
    <text evidence="1">The sequence shown here is derived from an EMBL/GenBank/DDBJ whole genome shotgun (WGS) entry which is preliminary data.</text>
</comment>
<proteinExistence type="predicted"/>
<gene>
    <name evidence="1" type="ORF">H6G83_31170</name>
</gene>